<dbReference type="Proteomes" id="UP000320582">
    <property type="component" value="Unassembled WGS sequence"/>
</dbReference>
<organism evidence="1 2">
    <name type="scientific">Roseinatronobacter monicus</name>
    <dbReference type="NCBI Taxonomy" id="393481"/>
    <lineage>
        <taxon>Bacteria</taxon>
        <taxon>Pseudomonadati</taxon>
        <taxon>Pseudomonadota</taxon>
        <taxon>Alphaproteobacteria</taxon>
        <taxon>Rhodobacterales</taxon>
        <taxon>Paracoccaceae</taxon>
        <taxon>Roseinatronobacter</taxon>
    </lineage>
</organism>
<sequence>MTEENETGEKMHYVCQTYVAKKAARGGRGGLQIGKQLQYSTASEAQIRAEREFLAENCIGADAYVVTEDLTSGEVGSPTFLVGLGTVPDDEGV</sequence>
<keyword evidence="2" id="KW-1185">Reference proteome</keyword>
<dbReference type="RefSeq" id="WP_170207125.1">
    <property type="nucleotide sequence ID" value="NZ_VFPT01000001.1"/>
</dbReference>
<dbReference type="AlphaFoldDB" id="A0A543KFF9"/>
<evidence type="ECO:0000313" key="2">
    <source>
        <dbReference type="Proteomes" id="UP000320582"/>
    </source>
</evidence>
<gene>
    <name evidence="1" type="ORF">BD293_2463</name>
</gene>
<reference evidence="1 2" key="1">
    <citation type="submission" date="2019-06" db="EMBL/GenBank/DDBJ databases">
        <title>Genomic Encyclopedia of Archaeal and Bacterial Type Strains, Phase II (KMG-II): from individual species to whole genera.</title>
        <authorList>
            <person name="Goeker M."/>
        </authorList>
    </citation>
    <scope>NUCLEOTIDE SEQUENCE [LARGE SCALE GENOMIC DNA]</scope>
    <source>
        <strain evidence="1 2">DSM 18423</strain>
    </source>
</reference>
<name>A0A543KFF9_9RHOB</name>
<proteinExistence type="predicted"/>
<evidence type="ECO:0000313" key="1">
    <source>
        <dbReference type="EMBL" id="TQM93811.1"/>
    </source>
</evidence>
<dbReference type="EMBL" id="VFPT01000001">
    <property type="protein sequence ID" value="TQM93811.1"/>
    <property type="molecule type" value="Genomic_DNA"/>
</dbReference>
<comment type="caution">
    <text evidence="1">The sequence shown here is derived from an EMBL/GenBank/DDBJ whole genome shotgun (WGS) entry which is preliminary data.</text>
</comment>
<accession>A0A543KFF9</accession>
<protein>
    <submittedName>
        <fullName evidence="1">Uncharacterized protein</fullName>
    </submittedName>
</protein>